<evidence type="ECO:0008006" key="14">
    <source>
        <dbReference type="Google" id="ProtNLM"/>
    </source>
</evidence>
<dbReference type="Gene3D" id="3.40.120.10">
    <property type="entry name" value="Alpha-D-Glucose-1,6-Bisphosphate, subunit A, domain 3"/>
    <property type="match status" value="3"/>
</dbReference>
<dbReference type="PRINTS" id="PR00509">
    <property type="entry name" value="PGMPMM"/>
</dbReference>
<dbReference type="InterPro" id="IPR005846">
    <property type="entry name" value="A-D-PHexomutase_a/b/a-III"/>
</dbReference>
<accession>A0A1G2K8E3</accession>
<evidence type="ECO:0000259" key="10">
    <source>
        <dbReference type="Pfam" id="PF02879"/>
    </source>
</evidence>
<feature type="domain" description="Alpha-D-phosphohexomutase C-terminal" evidence="8">
    <location>
        <begin position="287"/>
        <end position="361"/>
    </location>
</feature>
<dbReference type="InterPro" id="IPR036900">
    <property type="entry name" value="A-D-PHexomutase_C_sf"/>
</dbReference>
<dbReference type="Proteomes" id="UP000178574">
    <property type="component" value="Unassembled WGS sequence"/>
</dbReference>
<organism evidence="12 13">
    <name type="scientific">Candidatus Sungbacteria bacterium RIFCSPHIGHO2_01_FULL_50_25</name>
    <dbReference type="NCBI Taxonomy" id="1802265"/>
    <lineage>
        <taxon>Bacteria</taxon>
        <taxon>Candidatus Sungiibacteriota</taxon>
    </lineage>
</organism>
<dbReference type="InterPro" id="IPR005845">
    <property type="entry name" value="A-D-PHexomutase_a/b/a-II"/>
</dbReference>
<evidence type="ECO:0000256" key="3">
    <source>
        <dbReference type="ARBA" id="ARBA00022553"/>
    </source>
</evidence>
<evidence type="ECO:0000256" key="2">
    <source>
        <dbReference type="ARBA" id="ARBA00010231"/>
    </source>
</evidence>
<dbReference type="InterPro" id="IPR016055">
    <property type="entry name" value="A-D-PHexomutase_a/b/a-I/II/III"/>
</dbReference>
<name>A0A1G2K8E3_9BACT</name>
<dbReference type="Gene3D" id="3.30.310.50">
    <property type="entry name" value="Alpha-D-phosphohexomutase, C-terminal domain"/>
    <property type="match status" value="1"/>
</dbReference>
<dbReference type="PANTHER" id="PTHR43771:SF1">
    <property type="entry name" value="PHOSPHOMANNOMUTASE"/>
    <property type="match status" value="1"/>
</dbReference>
<feature type="domain" description="Alpha-D-phosphohexomutase alpha/beta/alpha" evidence="9">
    <location>
        <begin position="3"/>
        <end position="49"/>
    </location>
</feature>
<comment type="cofactor">
    <cofactor evidence="1">
        <name>Mg(2+)</name>
        <dbReference type="ChEBI" id="CHEBI:18420"/>
    </cofactor>
</comment>
<dbReference type="PROSITE" id="PS00710">
    <property type="entry name" value="PGM_PMM"/>
    <property type="match status" value="1"/>
</dbReference>
<keyword evidence="5 7" id="KW-0460">Magnesium</keyword>
<dbReference type="InterPro" id="IPR005843">
    <property type="entry name" value="A-D-PHexomutase_C"/>
</dbReference>
<dbReference type="InterPro" id="IPR005841">
    <property type="entry name" value="Alpha-D-phosphohexomutase_SF"/>
</dbReference>
<evidence type="ECO:0000313" key="13">
    <source>
        <dbReference type="Proteomes" id="UP000178574"/>
    </source>
</evidence>
<reference evidence="12 13" key="1">
    <citation type="journal article" date="2016" name="Nat. Commun.">
        <title>Thousands of microbial genomes shed light on interconnected biogeochemical processes in an aquifer system.</title>
        <authorList>
            <person name="Anantharaman K."/>
            <person name="Brown C.T."/>
            <person name="Hug L.A."/>
            <person name="Sharon I."/>
            <person name="Castelle C.J."/>
            <person name="Probst A.J."/>
            <person name="Thomas B.C."/>
            <person name="Singh A."/>
            <person name="Wilkins M.J."/>
            <person name="Karaoz U."/>
            <person name="Brodie E.L."/>
            <person name="Williams K.H."/>
            <person name="Hubbard S.S."/>
            <person name="Banfield J.F."/>
        </authorList>
    </citation>
    <scope>NUCLEOTIDE SEQUENCE [LARGE SCALE GENOMIC DNA]</scope>
</reference>
<dbReference type="Pfam" id="PF02880">
    <property type="entry name" value="PGM_PMM_III"/>
    <property type="match status" value="1"/>
</dbReference>
<sequence length="366" mass="41380">MHQRKADGGIMVTASHNPREYNGLKIRGRSGESIFLGTGLEKIRAIASRGKTRRAKMLGNIEFNNSYREKYISFFSKHISIKRRIRVAIDAGGGSTALFLPQILSLFPNIEYTPLFFEPDGSFKKHPPNPLLPESQKWIKAELGRGKYNFGVAFDGDGDRVMFFDEKANLLDSQFVFLPIALKALEKKRKAVIVLPVDTSRAVRRAIEEHGGRVELSRRGYVFLQTAMRKFASPISVERSGHYFFKDFSYDDSGIFAFLAFAEYVSGSPLPVSKIVEPDIQFASTGELNVTVRDKARALADARNRYRRAPNVRVGEIDGVTIEFPDWWFNIRASNTEPVVRLVIEADTEELLREKRAEIEKLLGSP</sequence>
<dbReference type="GO" id="GO:0016868">
    <property type="term" value="F:intramolecular phosphotransferase activity"/>
    <property type="evidence" value="ECO:0007669"/>
    <property type="project" value="InterPro"/>
</dbReference>
<evidence type="ECO:0000259" key="8">
    <source>
        <dbReference type="Pfam" id="PF00408"/>
    </source>
</evidence>
<evidence type="ECO:0000259" key="9">
    <source>
        <dbReference type="Pfam" id="PF02878"/>
    </source>
</evidence>
<evidence type="ECO:0000256" key="4">
    <source>
        <dbReference type="ARBA" id="ARBA00022723"/>
    </source>
</evidence>
<evidence type="ECO:0000256" key="6">
    <source>
        <dbReference type="ARBA" id="ARBA00023235"/>
    </source>
</evidence>
<dbReference type="AlphaFoldDB" id="A0A1G2K8E3"/>
<feature type="domain" description="Alpha-D-phosphohexomutase alpha/beta/alpha" evidence="10">
    <location>
        <begin position="66"/>
        <end position="167"/>
    </location>
</feature>
<dbReference type="Pfam" id="PF02878">
    <property type="entry name" value="PGM_PMM_I"/>
    <property type="match status" value="1"/>
</dbReference>
<protein>
    <recommendedName>
        <fullName evidence="14">Phosphomannomutase/phosphoglucomutase</fullName>
    </recommendedName>
</protein>
<keyword evidence="6" id="KW-0413">Isomerase</keyword>
<evidence type="ECO:0000256" key="5">
    <source>
        <dbReference type="ARBA" id="ARBA00022842"/>
    </source>
</evidence>
<dbReference type="GO" id="GO:0000287">
    <property type="term" value="F:magnesium ion binding"/>
    <property type="evidence" value="ECO:0007669"/>
    <property type="project" value="InterPro"/>
</dbReference>
<dbReference type="InterPro" id="IPR005844">
    <property type="entry name" value="A-D-PHexomutase_a/b/a-I"/>
</dbReference>
<comment type="similarity">
    <text evidence="2 7">Belongs to the phosphohexose mutase family.</text>
</comment>
<dbReference type="GO" id="GO:0005975">
    <property type="term" value="P:carbohydrate metabolic process"/>
    <property type="evidence" value="ECO:0007669"/>
    <property type="project" value="InterPro"/>
</dbReference>
<evidence type="ECO:0000313" key="12">
    <source>
        <dbReference type="EMBL" id="OGZ95483.1"/>
    </source>
</evidence>
<comment type="caution">
    <text evidence="12">The sequence shown here is derived from an EMBL/GenBank/DDBJ whole genome shotgun (WGS) entry which is preliminary data.</text>
</comment>
<feature type="domain" description="Alpha-D-phosphohexomutase alpha/beta/alpha" evidence="11">
    <location>
        <begin position="180"/>
        <end position="277"/>
    </location>
</feature>
<evidence type="ECO:0000256" key="1">
    <source>
        <dbReference type="ARBA" id="ARBA00001946"/>
    </source>
</evidence>
<keyword evidence="3" id="KW-0597">Phosphoprotein</keyword>
<proteinExistence type="inferred from homology"/>
<dbReference type="SUPFAM" id="SSF55957">
    <property type="entry name" value="Phosphoglucomutase, C-terminal domain"/>
    <property type="match status" value="1"/>
</dbReference>
<evidence type="ECO:0000256" key="7">
    <source>
        <dbReference type="RuleBase" id="RU004326"/>
    </source>
</evidence>
<dbReference type="EMBL" id="MHQD01000032">
    <property type="protein sequence ID" value="OGZ95483.1"/>
    <property type="molecule type" value="Genomic_DNA"/>
</dbReference>
<dbReference type="InterPro" id="IPR016066">
    <property type="entry name" value="A-D-PHexomutase_CS"/>
</dbReference>
<evidence type="ECO:0000259" key="11">
    <source>
        <dbReference type="Pfam" id="PF02880"/>
    </source>
</evidence>
<dbReference type="SUPFAM" id="SSF53738">
    <property type="entry name" value="Phosphoglucomutase, first 3 domains"/>
    <property type="match status" value="3"/>
</dbReference>
<dbReference type="Pfam" id="PF02879">
    <property type="entry name" value="PGM_PMM_II"/>
    <property type="match status" value="1"/>
</dbReference>
<dbReference type="PANTHER" id="PTHR43771">
    <property type="entry name" value="PHOSPHOMANNOMUTASE"/>
    <property type="match status" value="1"/>
</dbReference>
<gene>
    <name evidence="12" type="ORF">A2847_00475</name>
</gene>
<dbReference type="Pfam" id="PF00408">
    <property type="entry name" value="PGM_PMM_IV"/>
    <property type="match status" value="1"/>
</dbReference>
<keyword evidence="4 7" id="KW-0479">Metal-binding</keyword>